<reference evidence="4 5" key="1">
    <citation type="journal article" date="2023" name="BMC Biol.">
        <title>The compact genome of the sponge Oopsacas minuta (Hexactinellida) is lacking key metazoan core genes.</title>
        <authorList>
            <person name="Santini S."/>
            <person name="Schenkelaars Q."/>
            <person name="Jourda C."/>
            <person name="Duchesne M."/>
            <person name="Belahbib H."/>
            <person name="Rocher C."/>
            <person name="Selva M."/>
            <person name="Riesgo A."/>
            <person name="Vervoort M."/>
            <person name="Leys S.P."/>
            <person name="Kodjabachian L."/>
            <person name="Le Bivic A."/>
            <person name="Borchiellini C."/>
            <person name="Claverie J.M."/>
            <person name="Renard E."/>
        </authorList>
    </citation>
    <scope>NUCLEOTIDE SEQUENCE [LARGE SCALE GENOMIC DNA]</scope>
    <source>
        <strain evidence="4">SPO-2</strain>
    </source>
</reference>
<dbReference type="PROSITE" id="PS50096">
    <property type="entry name" value="IQ"/>
    <property type="match status" value="6"/>
</dbReference>
<dbReference type="Gene3D" id="1.10.510.10">
    <property type="entry name" value="Transferase(Phosphotransferase) domain 1"/>
    <property type="match status" value="1"/>
</dbReference>
<name>A0AAV7JCW7_9METZ</name>
<keyword evidence="2" id="KW-0677">Repeat</keyword>
<dbReference type="SUPFAM" id="SSF56112">
    <property type="entry name" value="Protein kinase-like (PK-like)"/>
    <property type="match status" value="1"/>
</dbReference>
<feature type="compositionally biased region" description="Basic and acidic residues" evidence="3">
    <location>
        <begin position="1406"/>
        <end position="1416"/>
    </location>
</feature>
<dbReference type="PANTHER" id="PTHR46652:SF3">
    <property type="entry name" value="LEUCINE-RICH REPEAT-CONTAINING PROTEIN 9"/>
    <property type="match status" value="1"/>
</dbReference>
<dbReference type="InterPro" id="IPR011009">
    <property type="entry name" value="Kinase-like_dom_sf"/>
</dbReference>
<evidence type="ECO:0000256" key="3">
    <source>
        <dbReference type="SAM" id="MobiDB-lite"/>
    </source>
</evidence>
<feature type="region of interest" description="Disordered" evidence="3">
    <location>
        <begin position="1276"/>
        <end position="1309"/>
    </location>
</feature>
<keyword evidence="1" id="KW-0433">Leucine-rich repeat</keyword>
<gene>
    <name evidence="4" type="ORF">LOD99_12661</name>
</gene>
<protein>
    <submittedName>
        <fullName evidence="4">Leucine-rich repeat and IQ domain-containing protein 1-like</fullName>
    </submittedName>
</protein>
<dbReference type="SUPFAM" id="SSF52058">
    <property type="entry name" value="L domain-like"/>
    <property type="match status" value="1"/>
</dbReference>
<dbReference type="InterPro" id="IPR003591">
    <property type="entry name" value="Leu-rich_rpt_typical-subtyp"/>
</dbReference>
<dbReference type="PROSITE" id="PS51450">
    <property type="entry name" value="LRR"/>
    <property type="match status" value="1"/>
</dbReference>
<comment type="caution">
    <text evidence="4">The sequence shown here is derived from an EMBL/GenBank/DDBJ whole genome shotgun (WGS) entry which is preliminary data.</text>
</comment>
<dbReference type="GO" id="GO:0009966">
    <property type="term" value="P:regulation of signal transduction"/>
    <property type="evidence" value="ECO:0007669"/>
    <property type="project" value="UniProtKB-ARBA"/>
</dbReference>
<evidence type="ECO:0000313" key="5">
    <source>
        <dbReference type="Proteomes" id="UP001165289"/>
    </source>
</evidence>
<dbReference type="InterPro" id="IPR001611">
    <property type="entry name" value="Leu-rich_rpt"/>
</dbReference>
<dbReference type="Pfam" id="PF00612">
    <property type="entry name" value="IQ"/>
    <property type="match status" value="6"/>
</dbReference>
<evidence type="ECO:0000256" key="2">
    <source>
        <dbReference type="ARBA" id="ARBA00022737"/>
    </source>
</evidence>
<dbReference type="InterPro" id="IPR050836">
    <property type="entry name" value="SDS22/Internalin_LRR"/>
</dbReference>
<dbReference type="SUPFAM" id="SSF52540">
    <property type="entry name" value="P-loop containing nucleoside triphosphate hydrolases"/>
    <property type="match status" value="2"/>
</dbReference>
<organism evidence="4 5">
    <name type="scientific">Oopsacas minuta</name>
    <dbReference type="NCBI Taxonomy" id="111878"/>
    <lineage>
        <taxon>Eukaryota</taxon>
        <taxon>Metazoa</taxon>
        <taxon>Porifera</taxon>
        <taxon>Hexactinellida</taxon>
        <taxon>Hexasterophora</taxon>
        <taxon>Lyssacinosida</taxon>
        <taxon>Leucopsacidae</taxon>
        <taxon>Oopsacas</taxon>
    </lineage>
</organism>
<evidence type="ECO:0000256" key="1">
    <source>
        <dbReference type="ARBA" id="ARBA00022614"/>
    </source>
</evidence>
<dbReference type="InterPro" id="IPR027417">
    <property type="entry name" value="P-loop_NTPase"/>
</dbReference>
<dbReference type="SMART" id="SM00015">
    <property type="entry name" value="IQ"/>
    <property type="match status" value="7"/>
</dbReference>
<proteinExistence type="predicted"/>
<dbReference type="Gene3D" id="1.20.5.190">
    <property type="match status" value="2"/>
</dbReference>
<dbReference type="InterPro" id="IPR000048">
    <property type="entry name" value="IQ_motif_EF-hand-BS"/>
</dbReference>
<dbReference type="PANTHER" id="PTHR46652">
    <property type="entry name" value="LEUCINE-RICH REPEAT AND IQ DOMAIN-CONTAINING PROTEIN 1-RELATED"/>
    <property type="match status" value="1"/>
</dbReference>
<dbReference type="SMART" id="SM00369">
    <property type="entry name" value="LRR_TYP"/>
    <property type="match status" value="2"/>
</dbReference>
<dbReference type="Proteomes" id="UP001165289">
    <property type="component" value="Unassembled WGS sequence"/>
</dbReference>
<feature type="region of interest" description="Disordered" evidence="3">
    <location>
        <begin position="1405"/>
        <end position="1445"/>
    </location>
</feature>
<evidence type="ECO:0000313" key="4">
    <source>
        <dbReference type="EMBL" id="KAI6646540.1"/>
    </source>
</evidence>
<dbReference type="InterPro" id="IPR032675">
    <property type="entry name" value="LRR_dom_sf"/>
</dbReference>
<feature type="compositionally biased region" description="Polar residues" evidence="3">
    <location>
        <begin position="1278"/>
        <end position="1297"/>
    </location>
</feature>
<accession>A0AAV7JCW7</accession>
<dbReference type="EMBL" id="JAKMXF010000354">
    <property type="protein sequence ID" value="KAI6646540.1"/>
    <property type="molecule type" value="Genomic_DNA"/>
</dbReference>
<dbReference type="Gene3D" id="3.80.10.10">
    <property type="entry name" value="Ribonuclease Inhibitor"/>
    <property type="match status" value="2"/>
</dbReference>
<keyword evidence="5" id="KW-1185">Reference proteome</keyword>
<sequence>MKKYGGKGRALPVHEIKKFGRQIIEAIIFLKERGFILGHIHAGNVLLQADVCKLTDLENSLLGLSYHSRYHTLNIRKIQNSESEAVYNIGRLLYEMTFGETLRAGAIESMPPTTPPQIRTLLEELITLTACKNGMPMLAQLLKHSHLPSFFVLIFQLFGKLLKMSKTQNPFLWALKRLKDTFIATSNETDQLVREAEIICKPSVYDQKLEKKLNLCLENDNSQILLDQAKEEIETFSLALHKVDNSETVENASPIQHVINSTSAILKDTAELVPCDTRPESHVLSLVNNVTTGSPTEEPFQNSNVSHDRPAISLSEVISSPHLDLDNCQLSVANESINTDISNPQYISNKDTSPNSFTYDDNPMSLTEELDKLRERFIEERESIINARTAFQHNLYSSATTKIQTQWRGYQMYKLYYPQIRNKYHLKIRCIIKLQSFYRRSIALRLFRNLVRDRSRNTASVVIQNWWRVCMAKNVHKKLIQANELKKHRSAVLIQSLWRMYQCRITYFKLLSQRHRIIDATIIIQTLWRGNVARKMYSMLLLKTRKQEFHNNTLEESVQSASPSVTQSQDINCSIVQEMNTRDIDTVASNTTREDSIDSSRVELCESLGKVSPTQQELLSPGQMHPKSIINRSHTNMHNTSQEIAIPLDMDIIPASISIPSLPEEDINPHRILLLLEELRLNWLKVHSLWKDSSLSPIRSKNIPADPIPTHYKPLSHSHLTDYSSVNTPLHQITRVVVNEVKYPVDLSCLVKVPNLLTLSLCHCPAVSLEGIQHVPNLTHISLQHCGLTTFNLKGLHNIYYIDLSHNRVSVLKSIVKNSRVIECVMNCNRLVHFGEIIRFVNLQKLFVDKNLLVRGDGLQNLRSLVELSCTHNHLSEIPQTSFSPLLQTVDLSGNNLKTVSMLYHPLLSVLRLDDNNITDLEPLQQAYLPSLQILTLNGNSIYILVNLSALVMLERLEIKFNYLDNLNSLLDCLRENYRLNILELDGNPVTQEIEYRESIQRQIPCLEKLDSWEITLASDMKGNMYNIPRNDFIEMIDRQIEERNTLQTKQLITITELENYLFKNSDSIRNLLNTRIQHSRETYKLAVHHLREHEYYGTGEAEVLLKNESTHDITYSILVIQSYTRGYLARLSYRNISKSAVVIQKYLRGNYVRKRYNIRLKEVKTAVLVIQAYFKGWWVRSRLSEALRSLEDMNDSDGDDIEQLCVATWGDKPISGACIELPKTPIGFYDEIMESYTRVNPNQSNCSANGLTLPNIQTPIHRDLSDTDRNLRMAWPSRNSSNTTVASNRTDNLTNESSCSSIQQHDSSDKIKELNDPWFLNNEQSIALFNKRAKKFKQGKKKKDERNIFQDPLKRLEKLQTGSKSNSNSIKKRVTPIPSRLSSCSLSSHNSSIDLIFKWSNTNQKSERDKIKSENTSKGNFLPKIPSRIRAGNSPQLMSDIDSP</sequence>